<dbReference type="RefSeq" id="WP_224042148.1">
    <property type="nucleotide sequence ID" value="NZ_CAJZAH010000002.1"/>
</dbReference>
<name>A0ABM8X3S6_9BURK</name>
<keyword evidence="1" id="KW-0732">Signal</keyword>
<keyword evidence="3" id="KW-1185">Reference proteome</keyword>
<accession>A0ABM8X3S6</accession>
<feature type="chain" id="PRO_5047204005" description="Glycine-zipper-containing OmpA-like membrane domain-containing protein" evidence="1">
    <location>
        <begin position="22"/>
        <end position="179"/>
    </location>
</feature>
<reference evidence="2 3" key="1">
    <citation type="submission" date="2021-08" db="EMBL/GenBank/DDBJ databases">
        <authorList>
            <person name="Peeters C."/>
        </authorList>
    </citation>
    <scope>NUCLEOTIDE SEQUENCE [LARGE SCALE GENOMIC DNA]</scope>
    <source>
        <strain evidence="2 3">LMG 21510</strain>
    </source>
</reference>
<proteinExistence type="predicted"/>
<dbReference type="PROSITE" id="PS51257">
    <property type="entry name" value="PROKAR_LIPOPROTEIN"/>
    <property type="match status" value="1"/>
</dbReference>
<comment type="caution">
    <text evidence="2">The sequence shown here is derived from an EMBL/GenBank/DDBJ whole genome shotgun (WGS) entry which is preliminary data.</text>
</comment>
<dbReference type="EMBL" id="CAJZAH010000002">
    <property type="protein sequence ID" value="CAG9174560.1"/>
    <property type="molecule type" value="Genomic_DNA"/>
</dbReference>
<evidence type="ECO:0008006" key="4">
    <source>
        <dbReference type="Google" id="ProtNLM"/>
    </source>
</evidence>
<feature type="signal peptide" evidence="1">
    <location>
        <begin position="1"/>
        <end position="21"/>
    </location>
</feature>
<organism evidence="2 3">
    <name type="scientific">Cupriavidus respiraculi</name>
    <dbReference type="NCBI Taxonomy" id="195930"/>
    <lineage>
        <taxon>Bacteria</taxon>
        <taxon>Pseudomonadati</taxon>
        <taxon>Pseudomonadota</taxon>
        <taxon>Betaproteobacteria</taxon>
        <taxon>Burkholderiales</taxon>
        <taxon>Burkholderiaceae</taxon>
        <taxon>Cupriavidus</taxon>
    </lineage>
</organism>
<gene>
    <name evidence="2" type="ORF">LMG21510_02624</name>
</gene>
<evidence type="ECO:0000313" key="2">
    <source>
        <dbReference type="EMBL" id="CAG9174560.1"/>
    </source>
</evidence>
<evidence type="ECO:0000256" key="1">
    <source>
        <dbReference type="SAM" id="SignalP"/>
    </source>
</evidence>
<sequence>MRAYFLTLLRTLGLMAAALTAGCVVMPSGPSVTVLPGTGKSFDRFRGDDYSCRQYALAQSGGVSASQAANNTAAGSALVGTALGAAAGAALDGGTGAAVGAGVGLLTGAAVGASSAQYAGYGTQQRYDTAYVQCMYASGHRVPAYAYPGAPGAVAVTPSAPPAPAYYYPPPPPPGYMRF</sequence>
<dbReference type="Proteomes" id="UP000721236">
    <property type="component" value="Unassembled WGS sequence"/>
</dbReference>
<protein>
    <recommendedName>
        <fullName evidence="4">Glycine-zipper-containing OmpA-like membrane domain-containing protein</fullName>
    </recommendedName>
</protein>
<evidence type="ECO:0000313" key="3">
    <source>
        <dbReference type="Proteomes" id="UP000721236"/>
    </source>
</evidence>